<protein>
    <submittedName>
        <fullName evidence="1">Putative reverse transcriptase</fullName>
    </submittedName>
</protein>
<dbReference type="PATRIC" id="fig|1359175.3.peg.1864"/>
<organism evidence="1 2">
    <name type="scientific">Orientia tsutsugamushi str. TA716</name>
    <dbReference type="NCBI Taxonomy" id="1359175"/>
    <lineage>
        <taxon>Bacteria</taxon>
        <taxon>Pseudomonadati</taxon>
        <taxon>Pseudomonadota</taxon>
        <taxon>Alphaproteobacteria</taxon>
        <taxon>Rickettsiales</taxon>
        <taxon>Rickettsiaceae</taxon>
        <taxon>Rickettsieae</taxon>
        <taxon>Orientia</taxon>
    </lineage>
</organism>
<dbReference type="EMBL" id="LAOA01000033">
    <property type="protein sequence ID" value="KJV75795.1"/>
    <property type="molecule type" value="Genomic_DNA"/>
</dbReference>
<evidence type="ECO:0000313" key="1">
    <source>
        <dbReference type="EMBL" id="KJV75795.1"/>
    </source>
</evidence>
<evidence type="ECO:0000313" key="2">
    <source>
        <dbReference type="Proteomes" id="UP000033671"/>
    </source>
</evidence>
<sequence>MSRLLLWSLITREFDETLKVEKQMMVINFTASASTDNKIHLHSIKTD</sequence>
<proteinExistence type="predicted"/>
<keyword evidence="1" id="KW-0695">RNA-directed DNA polymerase</keyword>
<dbReference type="Proteomes" id="UP000033671">
    <property type="component" value="Unassembled WGS sequence"/>
</dbReference>
<keyword evidence="1" id="KW-0548">Nucleotidyltransferase</keyword>
<gene>
    <name evidence="1" type="ORF">OTSTA716_0984</name>
</gene>
<dbReference type="AlphaFoldDB" id="A0A0F3P622"/>
<name>A0A0F3P622_ORITS</name>
<comment type="caution">
    <text evidence="1">The sequence shown here is derived from an EMBL/GenBank/DDBJ whole genome shotgun (WGS) entry which is preliminary data.</text>
</comment>
<reference evidence="1 2" key="1">
    <citation type="submission" date="2015-01" db="EMBL/GenBank/DDBJ databases">
        <title>Genome Sequencing of Rickettsiales.</title>
        <authorList>
            <person name="Daugherty S.C."/>
            <person name="Su Q."/>
            <person name="Abolude K."/>
            <person name="Beier-Sexton M."/>
            <person name="Carlyon J.A."/>
            <person name="Carter R."/>
            <person name="Day N.P."/>
            <person name="Dumler S.J."/>
            <person name="Dyachenko V."/>
            <person name="Godinez A."/>
            <person name="Kurtti T.J."/>
            <person name="Lichay M."/>
            <person name="Mullins K.E."/>
            <person name="Ott S."/>
            <person name="Pappas-Brown V."/>
            <person name="Paris D.H."/>
            <person name="Patel P."/>
            <person name="Richards A.L."/>
            <person name="Sadzewicz L."/>
            <person name="Sears K."/>
            <person name="Seidman D."/>
            <person name="Sengamalay N."/>
            <person name="Stenos J."/>
            <person name="Tallon L.J."/>
            <person name="Vincent G."/>
            <person name="Fraser C.M."/>
            <person name="Munderloh U."/>
            <person name="Dunning-Hotopp J.C."/>
        </authorList>
    </citation>
    <scope>NUCLEOTIDE SEQUENCE [LARGE SCALE GENOMIC DNA]</scope>
    <source>
        <strain evidence="1 2">TA716</strain>
    </source>
</reference>
<accession>A0A0F3P622</accession>
<keyword evidence="1" id="KW-0808">Transferase</keyword>
<dbReference type="GO" id="GO:0003964">
    <property type="term" value="F:RNA-directed DNA polymerase activity"/>
    <property type="evidence" value="ECO:0007669"/>
    <property type="project" value="UniProtKB-KW"/>
</dbReference>